<gene>
    <name evidence="9" type="ORF">COCSUDRAFT_62982</name>
</gene>
<reference evidence="9 10" key="1">
    <citation type="journal article" date="2012" name="Genome Biol.">
        <title>The genome of the polar eukaryotic microalga coccomyxa subellipsoidea reveals traits of cold adaptation.</title>
        <authorList>
            <person name="Blanc G."/>
            <person name="Agarkova I."/>
            <person name="Grimwood J."/>
            <person name="Kuo A."/>
            <person name="Brueggeman A."/>
            <person name="Dunigan D."/>
            <person name="Gurnon J."/>
            <person name="Ladunga I."/>
            <person name="Lindquist E."/>
            <person name="Lucas S."/>
            <person name="Pangilinan J."/>
            <person name="Proschold T."/>
            <person name="Salamov A."/>
            <person name="Schmutz J."/>
            <person name="Weeks D."/>
            <person name="Yamada T."/>
            <person name="Claverie J.M."/>
            <person name="Grigoriev I."/>
            <person name="Van Etten J."/>
            <person name="Lomsadze A."/>
            <person name="Borodovsky M."/>
        </authorList>
    </citation>
    <scope>NUCLEOTIDE SEQUENCE [LARGE SCALE GENOMIC DNA]</scope>
    <source>
        <strain evidence="9 10">C-169</strain>
    </source>
</reference>
<comment type="similarity">
    <text evidence="2">Belongs to the glycosyltransferase 31 family. Beta3-Gal-T subfamily.</text>
</comment>
<dbReference type="KEGG" id="csl:COCSUDRAFT_62982"/>
<keyword evidence="3 8" id="KW-0812">Transmembrane</keyword>
<evidence type="ECO:0000256" key="7">
    <source>
        <dbReference type="SAM" id="MobiDB-lite"/>
    </source>
</evidence>
<keyword evidence="10" id="KW-1185">Reference proteome</keyword>
<protein>
    <submittedName>
        <fullName evidence="9">Uncharacterized protein</fullName>
    </submittedName>
</protein>
<evidence type="ECO:0000256" key="2">
    <source>
        <dbReference type="ARBA" id="ARBA00006462"/>
    </source>
</evidence>
<organism evidence="9 10">
    <name type="scientific">Coccomyxa subellipsoidea (strain C-169)</name>
    <name type="common">Green microalga</name>
    <dbReference type="NCBI Taxonomy" id="574566"/>
    <lineage>
        <taxon>Eukaryota</taxon>
        <taxon>Viridiplantae</taxon>
        <taxon>Chlorophyta</taxon>
        <taxon>core chlorophytes</taxon>
        <taxon>Trebouxiophyceae</taxon>
        <taxon>Trebouxiophyceae incertae sedis</taxon>
        <taxon>Coccomyxaceae</taxon>
        <taxon>Coccomyxa</taxon>
        <taxon>Coccomyxa subellipsoidea</taxon>
    </lineage>
</organism>
<feature type="region of interest" description="Disordered" evidence="7">
    <location>
        <begin position="1"/>
        <end position="25"/>
    </location>
</feature>
<dbReference type="GO" id="GO:0016020">
    <property type="term" value="C:membrane"/>
    <property type="evidence" value="ECO:0007669"/>
    <property type="project" value="UniProtKB-SubCell"/>
</dbReference>
<dbReference type="AlphaFoldDB" id="I0YYH6"/>
<feature type="compositionally biased region" description="Basic and acidic residues" evidence="7">
    <location>
        <begin position="1"/>
        <end position="14"/>
    </location>
</feature>
<keyword evidence="6 8" id="KW-0472">Membrane</keyword>
<evidence type="ECO:0000256" key="5">
    <source>
        <dbReference type="ARBA" id="ARBA00022989"/>
    </source>
</evidence>
<name>I0YYH6_COCSC</name>
<comment type="caution">
    <text evidence="9">The sequence shown here is derived from an EMBL/GenBank/DDBJ whole genome shotgun (WGS) entry which is preliminary data.</text>
</comment>
<dbReference type="RefSeq" id="XP_005647989.1">
    <property type="nucleotide sequence ID" value="XM_005647932.1"/>
</dbReference>
<keyword evidence="5 8" id="KW-1133">Transmembrane helix</keyword>
<evidence type="ECO:0000256" key="6">
    <source>
        <dbReference type="ARBA" id="ARBA00023136"/>
    </source>
</evidence>
<accession>I0YYH6</accession>
<evidence type="ECO:0000256" key="3">
    <source>
        <dbReference type="ARBA" id="ARBA00022692"/>
    </source>
</evidence>
<feature type="region of interest" description="Disordered" evidence="7">
    <location>
        <begin position="610"/>
        <end position="664"/>
    </location>
</feature>
<dbReference type="PANTHER" id="PTHR23033:SF50">
    <property type="entry name" value="HEXOSYLTRANSFERASE"/>
    <property type="match status" value="1"/>
</dbReference>
<feature type="transmembrane region" description="Helical" evidence="8">
    <location>
        <begin position="34"/>
        <end position="57"/>
    </location>
</feature>
<evidence type="ECO:0000256" key="8">
    <source>
        <dbReference type="SAM" id="Phobius"/>
    </source>
</evidence>
<comment type="subcellular location">
    <subcellularLocation>
        <location evidence="1">Membrane</location>
        <topology evidence="1">Single-pass type II membrane protein</topology>
    </subcellularLocation>
</comment>
<dbReference type="EMBL" id="AGSI01000007">
    <property type="protein sequence ID" value="EIE23445.1"/>
    <property type="molecule type" value="Genomic_DNA"/>
</dbReference>
<dbReference type="Gene3D" id="3.90.550.50">
    <property type="match status" value="1"/>
</dbReference>
<keyword evidence="4" id="KW-0735">Signal-anchor</keyword>
<evidence type="ECO:0000256" key="1">
    <source>
        <dbReference type="ARBA" id="ARBA00004606"/>
    </source>
</evidence>
<dbReference type="PANTHER" id="PTHR23033">
    <property type="entry name" value="BETA1,3-GALACTOSYLTRANSFERASE"/>
    <property type="match status" value="1"/>
</dbReference>
<sequence length="664" mass="73056">MTTDAEKASMEHMSRHVQRSLHDSQQQRQRGGRVFYIVSFAFCTAAIVTGICFIYAVQLGLETLALYHPLPHKDIILGSFPQGQFSRASLTRFELSNGKQVLQPHDVVRQGDGAAEKVQVAFLPVETSGYNLGPSLPESQQPLSWQRDQEATGITYSGGSKLTKEDFVAAIVTDKWHEELAQSSRLWRQGLRTFMATNYSMSPEQLERQAKHGETWHAYPDDKPLHSLALKGDSRAALVPFLAHKHFGESYKWLLYGDDDTFFFTDAAMDLLQHLDPDMPYFLTDHMWWTSRELDEIKGHERSDTHHPHAAAPLCAPCNYAKNTSALPWPAPSGCPCTPELLCAADTNGTLPPCVLFKGARGRCGQPRVPTHTYSMHGGAGAILSVGLLRRIPLGWFEDCVTTTYSTGGDAFISICLWAAGYGMTAPDPLWHPRGLTMFDVGRIAQRDDEPIQPKVAHVMGNLLQASAGGCLKGACRLELDRFLTLHLRSRKFPSIAAYIETVRILAELSDRVAGRPSPRLPRPKDAFVDELVELGIQALQDRHWLTAQRPSNASSSQLAEIVTTIRDEAEHKAASAVAAEIIAAIFERNPTDDPPPVYFGAAATPDPADLAEESKKIAQAAGLSMDDGEGKEEKGTVREMQGGTRGDDLEEPLADPDALQGKE</sequence>
<dbReference type="OrthoDB" id="515066at2759"/>
<proteinExistence type="inferred from homology"/>
<dbReference type="Proteomes" id="UP000007264">
    <property type="component" value="Unassembled WGS sequence"/>
</dbReference>
<evidence type="ECO:0000313" key="10">
    <source>
        <dbReference type="Proteomes" id="UP000007264"/>
    </source>
</evidence>
<evidence type="ECO:0000256" key="4">
    <source>
        <dbReference type="ARBA" id="ARBA00022968"/>
    </source>
</evidence>
<evidence type="ECO:0000313" key="9">
    <source>
        <dbReference type="EMBL" id="EIE23445.1"/>
    </source>
</evidence>
<dbReference type="InterPro" id="IPR026050">
    <property type="entry name" value="C1GALT1/C1GALT1_chp1"/>
</dbReference>
<dbReference type="GeneID" id="17041437"/>